<sequence length="169" mass="18499">MDESVCHGACGFFVTIVSGEILSHPACSKVIASRFALSPLPATRDILGCSIYTGKKSFYWNAVAGQVPDSKTPVYCMQFDVSDLEEHDVTSFTTTLQNDVSSLKPDIVYIQQTKQSVPLEEIGLRMKGLGYEGYEQRVTPELKQATYFRSNLLRGLYGSPVVTNAATTG</sequence>
<proteinExistence type="predicted"/>
<reference evidence="1" key="1">
    <citation type="journal article" date="2012" name="Nature">
        <title>The oyster genome reveals stress adaptation and complexity of shell formation.</title>
        <authorList>
            <person name="Zhang G."/>
            <person name="Fang X."/>
            <person name="Guo X."/>
            <person name="Li L."/>
            <person name="Luo R."/>
            <person name="Xu F."/>
            <person name="Yang P."/>
            <person name="Zhang L."/>
            <person name="Wang X."/>
            <person name="Qi H."/>
            <person name="Xiong Z."/>
            <person name="Que H."/>
            <person name="Xie Y."/>
            <person name="Holland P.W."/>
            <person name="Paps J."/>
            <person name="Zhu Y."/>
            <person name="Wu F."/>
            <person name="Chen Y."/>
            <person name="Wang J."/>
            <person name="Peng C."/>
            <person name="Meng J."/>
            <person name="Yang L."/>
            <person name="Liu J."/>
            <person name="Wen B."/>
            <person name="Zhang N."/>
            <person name="Huang Z."/>
            <person name="Zhu Q."/>
            <person name="Feng Y."/>
            <person name="Mount A."/>
            <person name="Hedgecock D."/>
            <person name="Xu Z."/>
            <person name="Liu Y."/>
            <person name="Domazet-Loso T."/>
            <person name="Du Y."/>
            <person name="Sun X."/>
            <person name="Zhang S."/>
            <person name="Liu B."/>
            <person name="Cheng P."/>
            <person name="Jiang X."/>
            <person name="Li J."/>
            <person name="Fan D."/>
            <person name="Wang W."/>
            <person name="Fu W."/>
            <person name="Wang T."/>
            <person name="Wang B."/>
            <person name="Zhang J."/>
            <person name="Peng Z."/>
            <person name="Li Y."/>
            <person name="Li N."/>
            <person name="Wang J."/>
            <person name="Chen M."/>
            <person name="He Y."/>
            <person name="Tan F."/>
            <person name="Song X."/>
            <person name="Zheng Q."/>
            <person name="Huang R."/>
            <person name="Yang H."/>
            <person name="Du X."/>
            <person name="Chen L."/>
            <person name="Yang M."/>
            <person name="Gaffney P.M."/>
            <person name="Wang S."/>
            <person name="Luo L."/>
            <person name="She Z."/>
            <person name="Ming Y."/>
            <person name="Huang W."/>
            <person name="Zhang S."/>
            <person name="Huang B."/>
            <person name="Zhang Y."/>
            <person name="Qu T."/>
            <person name="Ni P."/>
            <person name="Miao G."/>
            <person name="Wang J."/>
            <person name="Wang Q."/>
            <person name="Steinberg C.E."/>
            <person name="Wang H."/>
            <person name="Li N."/>
            <person name="Qian L."/>
            <person name="Zhang G."/>
            <person name="Li Y."/>
            <person name="Yang H."/>
            <person name="Liu X."/>
            <person name="Wang J."/>
            <person name="Yin Y."/>
            <person name="Wang J."/>
        </authorList>
    </citation>
    <scope>NUCLEOTIDE SEQUENCE [LARGE SCALE GENOMIC DNA]</scope>
    <source>
        <strain evidence="1">05x7-T-G4-1.051#20</strain>
    </source>
</reference>
<name>K1RLR6_MAGGI</name>
<dbReference type="EMBL" id="JH818378">
    <property type="protein sequence ID" value="EKC42515.1"/>
    <property type="molecule type" value="Genomic_DNA"/>
</dbReference>
<gene>
    <name evidence="1" type="ORF">CGI_10020541</name>
</gene>
<dbReference type="HOGENOM" id="CLU_1580039_0_0_1"/>
<dbReference type="AlphaFoldDB" id="K1RLR6"/>
<organism evidence="1">
    <name type="scientific">Magallana gigas</name>
    <name type="common">Pacific oyster</name>
    <name type="synonym">Crassostrea gigas</name>
    <dbReference type="NCBI Taxonomy" id="29159"/>
    <lineage>
        <taxon>Eukaryota</taxon>
        <taxon>Metazoa</taxon>
        <taxon>Spiralia</taxon>
        <taxon>Lophotrochozoa</taxon>
        <taxon>Mollusca</taxon>
        <taxon>Bivalvia</taxon>
        <taxon>Autobranchia</taxon>
        <taxon>Pteriomorphia</taxon>
        <taxon>Ostreida</taxon>
        <taxon>Ostreoidea</taxon>
        <taxon>Ostreidae</taxon>
        <taxon>Magallana</taxon>
    </lineage>
</organism>
<dbReference type="InParanoid" id="K1RLR6"/>
<accession>K1RLR6</accession>
<evidence type="ECO:0000313" key="1">
    <source>
        <dbReference type="EMBL" id="EKC42515.1"/>
    </source>
</evidence>
<protein>
    <submittedName>
        <fullName evidence="1">Uncharacterized protein</fullName>
    </submittedName>
</protein>